<dbReference type="SUPFAM" id="SSF75217">
    <property type="entry name" value="alpha/beta knot"/>
    <property type="match status" value="1"/>
</dbReference>
<dbReference type="Pfam" id="PF00588">
    <property type="entry name" value="SpoU_methylase"/>
    <property type="match status" value="1"/>
</dbReference>
<dbReference type="GO" id="GO:0002938">
    <property type="term" value="P:tRNA guanine ribose methylation"/>
    <property type="evidence" value="ECO:0007669"/>
    <property type="project" value="TreeGrafter"/>
</dbReference>
<evidence type="ECO:0000256" key="6">
    <source>
        <dbReference type="ARBA" id="ARBA00022884"/>
    </source>
</evidence>
<evidence type="ECO:0000256" key="2">
    <source>
        <dbReference type="ARBA" id="ARBA00022603"/>
    </source>
</evidence>
<dbReference type="EMBL" id="CAKKNE010000004">
    <property type="protein sequence ID" value="CAH0373250.1"/>
    <property type="molecule type" value="Genomic_DNA"/>
</dbReference>
<keyword evidence="1" id="KW-0820">tRNA-binding</keyword>
<organism evidence="8 9">
    <name type="scientific">Pelagomonas calceolata</name>
    <dbReference type="NCBI Taxonomy" id="35677"/>
    <lineage>
        <taxon>Eukaryota</taxon>
        <taxon>Sar</taxon>
        <taxon>Stramenopiles</taxon>
        <taxon>Ochrophyta</taxon>
        <taxon>Pelagophyceae</taxon>
        <taxon>Pelagomonadales</taxon>
        <taxon>Pelagomonadaceae</taxon>
        <taxon>Pelagomonas</taxon>
    </lineage>
</organism>
<evidence type="ECO:0000313" key="9">
    <source>
        <dbReference type="Proteomes" id="UP000789595"/>
    </source>
</evidence>
<dbReference type="PANTHER" id="PTHR43453">
    <property type="entry name" value="RRNA METHYLASE-LIKE"/>
    <property type="match status" value="1"/>
</dbReference>
<keyword evidence="9" id="KW-1185">Reference proteome</keyword>
<sequence>MRSAMLLFACARALRYARPSRRPLTARRRQRVGASDEARLALKEYSEFGQEPIPENTSEEDVTLTGDAAVVRRAVSILAPYVSDERRDTFQRVVQQRTRHLSVAFERPSNPSNVWACLRTIDAFGCQDVHIVEDSLEEAAKRAAARGVHADPTQRMRGRKKRMTSAMGAQKWLSLEAHADAQALVSKLKSEGRIVAATDLSPGAVDFSEVDWASGKHALVFGNEEVGISDELRELADVRVRLPMRGLAESLNLSVSVGAALAHVDAKGALVPDLTVEERDLLLLRWSLLSVRAGRELLRREGVELDQGVLKTRASVLGFTT</sequence>
<dbReference type="PANTHER" id="PTHR43453:SF1">
    <property type="entry name" value="TRNA_RRNA METHYLTRANSFERASE SPOU TYPE DOMAIN-CONTAINING PROTEIN"/>
    <property type="match status" value="1"/>
</dbReference>
<evidence type="ECO:0000256" key="5">
    <source>
        <dbReference type="ARBA" id="ARBA00022694"/>
    </source>
</evidence>
<dbReference type="InterPro" id="IPR029028">
    <property type="entry name" value="Alpha/beta_knot_MTases"/>
</dbReference>
<dbReference type="Gene3D" id="3.40.1280.10">
    <property type="match status" value="1"/>
</dbReference>
<proteinExistence type="predicted"/>
<dbReference type="CDD" id="cd18092">
    <property type="entry name" value="SpoU-like_TrmH"/>
    <property type="match status" value="1"/>
</dbReference>
<dbReference type="GO" id="GO:0008173">
    <property type="term" value="F:RNA methyltransferase activity"/>
    <property type="evidence" value="ECO:0007669"/>
    <property type="project" value="InterPro"/>
</dbReference>
<keyword evidence="4" id="KW-0949">S-adenosyl-L-methionine</keyword>
<feature type="domain" description="tRNA/rRNA methyltransferase SpoU type" evidence="7">
    <location>
        <begin position="143"/>
        <end position="261"/>
    </location>
</feature>
<gene>
    <name evidence="8" type="ORF">PECAL_4P04310</name>
</gene>
<keyword evidence="2" id="KW-0489">Methyltransferase</keyword>
<dbReference type="InterPro" id="IPR001537">
    <property type="entry name" value="SpoU_MeTrfase"/>
</dbReference>
<evidence type="ECO:0000256" key="1">
    <source>
        <dbReference type="ARBA" id="ARBA00022555"/>
    </source>
</evidence>
<dbReference type="AlphaFoldDB" id="A0A8J2SJW7"/>
<keyword evidence="3" id="KW-0808">Transferase</keyword>
<dbReference type="InterPro" id="IPR033671">
    <property type="entry name" value="TrmH"/>
</dbReference>
<evidence type="ECO:0000256" key="3">
    <source>
        <dbReference type="ARBA" id="ARBA00022679"/>
    </source>
</evidence>
<dbReference type="GO" id="GO:0000049">
    <property type="term" value="F:tRNA binding"/>
    <property type="evidence" value="ECO:0007669"/>
    <property type="project" value="UniProtKB-KW"/>
</dbReference>
<evidence type="ECO:0000313" key="8">
    <source>
        <dbReference type="EMBL" id="CAH0373250.1"/>
    </source>
</evidence>
<protein>
    <recommendedName>
        <fullName evidence="7">tRNA/rRNA methyltransferase SpoU type domain-containing protein</fullName>
    </recommendedName>
</protein>
<dbReference type="Proteomes" id="UP000789595">
    <property type="component" value="Unassembled WGS sequence"/>
</dbReference>
<reference evidence="8" key="1">
    <citation type="submission" date="2021-11" db="EMBL/GenBank/DDBJ databases">
        <authorList>
            <consortium name="Genoscope - CEA"/>
            <person name="William W."/>
        </authorList>
    </citation>
    <scope>NUCLEOTIDE SEQUENCE</scope>
</reference>
<keyword evidence="5" id="KW-0819">tRNA processing</keyword>
<comment type="caution">
    <text evidence="8">The sequence shown here is derived from an EMBL/GenBank/DDBJ whole genome shotgun (WGS) entry which is preliminary data.</text>
</comment>
<keyword evidence="6" id="KW-0694">RNA-binding</keyword>
<evidence type="ECO:0000259" key="7">
    <source>
        <dbReference type="Pfam" id="PF00588"/>
    </source>
</evidence>
<accession>A0A8J2SJW7</accession>
<evidence type="ECO:0000256" key="4">
    <source>
        <dbReference type="ARBA" id="ARBA00022691"/>
    </source>
</evidence>
<dbReference type="InterPro" id="IPR029026">
    <property type="entry name" value="tRNA_m1G_MTases_N"/>
</dbReference>
<dbReference type="OrthoDB" id="241340at2759"/>
<name>A0A8J2SJW7_9STRA</name>